<dbReference type="SMART" id="SM00343">
    <property type="entry name" value="ZnF_C2HC"/>
    <property type="match status" value="1"/>
</dbReference>
<feature type="domain" description="CCHC-type" evidence="5">
    <location>
        <begin position="250"/>
        <end position="263"/>
    </location>
</feature>
<dbReference type="GO" id="GO:0003676">
    <property type="term" value="F:nucleic acid binding"/>
    <property type="evidence" value="ECO:0007669"/>
    <property type="project" value="InterPro"/>
</dbReference>
<evidence type="ECO:0000259" key="5">
    <source>
        <dbReference type="PROSITE" id="PS50158"/>
    </source>
</evidence>
<dbReference type="InterPro" id="IPR057670">
    <property type="entry name" value="SH3_retrovirus"/>
</dbReference>
<name>A0AA38W9B0_9ASTR</name>
<reference evidence="7" key="1">
    <citation type="submission" date="2023-03" db="EMBL/GenBank/DDBJ databases">
        <title>Chromosome-scale reference genome and RAD-based genetic map of yellow starthistle (Centaurea solstitialis) reveal putative structural variation and QTLs associated with invader traits.</title>
        <authorList>
            <person name="Reatini B."/>
            <person name="Cang F.A."/>
            <person name="Jiang Q."/>
            <person name="Mckibben M.T.W."/>
            <person name="Barker M.S."/>
            <person name="Rieseberg L.H."/>
            <person name="Dlugosch K.M."/>
        </authorList>
    </citation>
    <scope>NUCLEOTIDE SEQUENCE</scope>
    <source>
        <strain evidence="7">CAN-66</strain>
        <tissue evidence="7">Leaf</tissue>
    </source>
</reference>
<feature type="region of interest" description="Disordered" evidence="4">
    <location>
        <begin position="1028"/>
        <end position="1105"/>
    </location>
</feature>
<organism evidence="7 8">
    <name type="scientific">Centaurea solstitialis</name>
    <name type="common">yellow star-thistle</name>
    <dbReference type="NCBI Taxonomy" id="347529"/>
    <lineage>
        <taxon>Eukaryota</taxon>
        <taxon>Viridiplantae</taxon>
        <taxon>Streptophyta</taxon>
        <taxon>Embryophyta</taxon>
        <taxon>Tracheophyta</taxon>
        <taxon>Spermatophyta</taxon>
        <taxon>Magnoliopsida</taxon>
        <taxon>eudicotyledons</taxon>
        <taxon>Gunneridae</taxon>
        <taxon>Pentapetalae</taxon>
        <taxon>asterids</taxon>
        <taxon>campanulids</taxon>
        <taxon>Asterales</taxon>
        <taxon>Asteraceae</taxon>
        <taxon>Carduoideae</taxon>
        <taxon>Cardueae</taxon>
        <taxon>Centaureinae</taxon>
        <taxon>Centaurea</taxon>
    </lineage>
</organism>
<dbReference type="EMBL" id="JARYMX010000007">
    <property type="protein sequence ID" value="KAJ9541984.1"/>
    <property type="molecule type" value="Genomic_DNA"/>
</dbReference>
<feature type="region of interest" description="Disordered" evidence="4">
    <location>
        <begin position="146"/>
        <end position="181"/>
    </location>
</feature>
<dbReference type="SUPFAM" id="SSF57756">
    <property type="entry name" value="Retrovirus zinc finger-like domains"/>
    <property type="match status" value="1"/>
</dbReference>
<dbReference type="Gene3D" id="3.30.420.10">
    <property type="entry name" value="Ribonuclease H-like superfamily/Ribonuclease H"/>
    <property type="match status" value="1"/>
</dbReference>
<dbReference type="InterPro" id="IPR036875">
    <property type="entry name" value="Znf_CCHC_sf"/>
</dbReference>
<dbReference type="PANTHER" id="PTHR42648:SF32">
    <property type="entry name" value="RIBONUCLEASE H-LIKE DOMAIN, GAG-PRE-INTEGRASE DOMAIN PROTEIN-RELATED"/>
    <property type="match status" value="1"/>
</dbReference>
<dbReference type="GO" id="GO:0015074">
    <property type="term" value="P:DNA integration"/>
    <property type="evidence" value="ECO:0007669"/>
    <property type="project" value="InterPro"/>
</dbReference>
<dbReference type="Pfam" id="PF07727">
    <property type="entry name" value="RVT_2"/>
    <property type="match status" value="1"/>
</dbReference>
<feature type="compositionally biased region" description="Polar residues" evidence="4">
    <location>
        <begin position="1056"/>
        <end position="1073"/>
    </location>
</feature>
<dbReference type="PROSITE" id="PS50994">
    <property type="entry name" value="INTEGRASE"/>
    <property type="match status" value="1"/>
</dbReference>
<evidence type="ECO:0000256" key="4">
    <source>
        <dbReference type="SAM" id="MobiDB-lite"/>
    </source>
</evidence>
<evidence type="ECO:0000256" key="3">
    <source>
        <dbReference type="PROSITE-ProRule" id="PRU00047"/>
    </source>
</evidence>
<dbReference type="InterPro" id="IPR036397">
    <property type="entry name" value="RNaseH_sf"/>
</dbReference>
<dbReference type="InterPro" id="IPR001878">
    <property type="entry name" value="Znf_CCHC"/>
</dbReference>
<sequence>MALPNDIFMSLDHCDSSKELWSELLRQLEGGVASLKNNRTMCINEYHEFKAVEGESLRDTYSRLNILISKCKKSGVIRTNEDNNNLLFLKGLGTEWLNVTMSMRTNLDLEFMSLAELFGTLASLEPQVLQLKSSIGEPLALVAEDQKGKVEKKRTEEKRKKKKALLTETDEDKSSSEEEMSMKEMMKTLVSFTRDVRRGAFGGSKSYERKWDDEKKGYGRGSFERRDFERKNDPRNDEGKEEPQRNTEGCFRCGKLGHYASECWATGPVTPQKPSLQKPSPKPKQDSAYFRRKADFYNKKVLLAQTSELVTDESSEEDEPQKELKIRKFQDAQNVFKKIRVNMGRRGLGFSEYEHKSSGNPKKSLQTMFRSAQNIRSHVPDSKSIFKRRKFLNKPESKTPLIFTNVAFEDYIDSFSPSEKSETVTKNLVTQSQLGIFEFGNSSTQEDCDFQCTVKPFEKKLSPCASEFIPRHLTEESEKSVNSDNIEFFCENETIKDFSEIETNSSTNTALDSEMVTCPEYTSSTLAGNSMRRDLQKKKNFLKNKEPRLVRKSCTKMPNAMTGSILLNSVPIFENLNEKFKSLSCQTEFCKCVNLMHALSNHFHNSSCLVLNHRGQSSRDFKGHFGKSVSQKKGSSVAFGGNQKGKIKGYGMIVKGEITVNQVSYVDGLKHNLISVSQLCDNGMDVKFNIKYCVPYKVDTLIEVMRANRRGDLYLLIFDALDEKEEICLISSVKNEEAWLWHTRSSHKTKSDPSFDQPLQLLHVDLCGPIAVQSLNGKKYILVLVDEFSRFTWVEFVRKKSHVPMLLINLLKRLQVFHGLQVKVIRSDNCTEFKNSTIEEYLNSVGITHNFSAPRTPQQNGVVERKNRTIVEAARTTLNASGLPLTFWAEAVSTACYTQNRSLVVKRFEKTPYHLLYNKRPNIKFFHVFGCKCFVLNDREPVGKFDPKGDSAIFIGYAWDTIAYRVYIPITKLAVVSTNVNFDDSFQVTQEKFTTELKKQVEASSKATISEDLENLFQEWYEDLDDSDRGSVNSDRTFVNSDRTSVNPDRTFVNPDRTSVNPENTKPVSEAQPSPTPDPCTASPSLPLDLPEQTPSPVPSAPVSLAQTSPLLHPEVTSISQSPILQEISSNLNLPHVARWIKDHPQTQIIGDPSEGVKTRVNLNCCLFTCFVSKNEPKKVTDALTDPFWIEAMQDELLQFERNKVWTLTSLPAGKSAIGTKWVFRNKKDENGVVVRNKARLVAQGYCQEEGIDYEETFAPIARLEAIRVFLAYAAHRGFKVYQMDVKSAFLNGKLKEEVYVKQPPGFHSEKYPNHVYFLDKALYGLKQSPRACFTKSSAVPWPLQVKI</sequence>
<keyword evidence="1" id="KW-0479">Metal-binding</keyword>
<dbReference type="InterPro" id="IPR039537">
    <property type="entry name" value="Retrotran_Ty1/copia-like"/>
</dbReference>
<evidence type="ECO:0000313" key="7">
    <source>
        <dbReference type="EMBL" id="KAJ9541984.1"/>
    </source>
</evidence>
<keyword evidence="3" id="KW-0862">Zinc</keyword>
<dbReference type="SUPFAM" id="SSF53098">
    <property type="entry name" value="Ribonuclease H-like"/>
    <property type="match status" value="1"/>
</dbReference>
<dbReference type="Gene3D" id="4.10.60.10">
    <property type="entry name" value="Zinc finger, CCHC-type"/>
    <property type="match status" value="1"/>
</dbReference>
<dbReference type="InterPro" id="IPR012337">
    <property type="entry name" value="RNaseH-like_sf"/>
</dbReference>
<evidence type="ECO:0000256" key="2">
    <source>
        <dbReference type="ARBA" id="ARBA00022801"/>
    </source>
</evidence>
<dbReference type="Proteomes" id="UP001172457">
    <property type="component" value="Chromosome 7"/>
</dbReference>
<dbReference type="InterPro" id="IPR043502">
    <property type="entry name" value="DNA/RNA_pol_sf"/>
</dbReference>
<feature type="compositionally biased region" description="Polar residues" evidence="4">
    <location>
        <begin position="1030"/>
        <end position="1048"/>
    </location>
</feature>
<feature type="compositionally biased region" description="Basic and acidic residues" evidence="4">
    <location>
        <begin position="172"/>
        <end position="181"/>
    </location>
</feature>
<dbReference type="PROSITE" id="PS50158">
    <property type="entry name" value="ZF_CCHC"/>
    <property type="match status" value="1"/>
</dbReference>
<feature type="region of interest" description="Disordered" evidence="4">
    <location>
        <begin position="216"/>
        <end position="251"/>
    </location>
</feature>
<dbReference type="Pfam" id="PF25597">
    <property type="entry name" value="SH3_retrovirus"/>
    <property type="match status" value="1"/>
</dbReference>
<comment type="caution">
    <text evidence="7">The sequence shown here is derived from an EMBL/GenBank/DDBJ whole genome shotgun (WGS) entry which is preliminary data.</text>
</comment>
<dbReference type="PANTHER" id="PTHR42648">
    <property type="entry name" value="TRANSPOSASE, PUTATIVE-RELATED"/>
    <property type="match status" value="1"/>
</dbReference>
<evidence type="ECO:0000313" key="8">
    <source>
        <dbReference type="Proteomes" id="UP001172457"/>
    </source>
</evidence>
<accession>A0AA38W9B0</accession>
<proteinExistence type="predicted"/>
<feature type="compositionally biased region" description="Basic and acidic residues" evidence="4">
    <location>
        <begin position="216"/>
        <end position="245"/>
    </location>
</feature>
<dbReference type="SUPFAM" id="SSF56672">
    <property type="entry name" value="DNA/RNA polymerases"/>
    <property type="match status" value="1"/>
</dbReference>
<evidence type="ECO:0000259" key="6">
    <source>
        <dbReference type="PROSITE" id="PS50994"/>
    </source>
</evidence>
<feature type="compositionally biased region" description="Basic and acidic residues" evidence="4">
    <location>
        <begin position="146"/>
        <end position="158"/>
    </location>
</feature>
<evidence type="ECO:0008006" key="9">
    <source>
        <dbReference type="Google" id="ProtNLM"/>
    </source>
</evidence>
<dbReference type="InterPro" id="IPR001584">
    <property type="entry name" value="Integrase_cat-core"/>
</dbReference>
<dbReference type="GO" id="GO:0016787">
    <property type="term" value="F:hydrolase activity"/>
    <property type="evidence" value="ECO:0007669"/>
    <property type="project" value="UniProtKB-KW"/>
</dbReference>
<evidence type="ECO:0000256" key="1">
    <source>
        <dbReference type="ARBA" id="ARBA00022723"/>
    </source>
</evidence>
<feature type="domain" description="Integrase catalytic" evidence="6">
    <location>
        <begin position="754"/>
        <end position="920"/>
    </location>
</feature>
<keyword evidence="3" id="KW-0863">Zinc-finger</keyword>
<dbReference type="Pfam" id="PF00098">
    <property type="entry name" value="zf-CCHC"/>
    <property type="match status" value="1"/>
</dbReference>
<keyword evidence="8" id="KW-1185">Reference proteome</keyword>
<dbReference type="GO" id="GO:0008270">
    <property type="term" value="F:zinc ion binding"/>
    <property type="evidence" value="ECO:0007669"/>
    <property type="project" value="UniProtKB-KW"/>
</dbReference>
<keyword evidence="2" id="KW-0378">Hydrolase</keyword>
<dbReference type="Pfam" id="PF00665">
    <property type="entry name" value="rve"/>
    <property type="match status" value="1"/>
</dbReference>
<protein>
    <recommendedName>
        <fullName evidence="9">Gag-pol polyprotein</fullName>
    </recommendedName>
</protein>
<dbReference type="InterPro" id="IPR013103">
    <property type="entry name" value="RVT_2"/>
</dbReference>
<gene>
    <name evidence="7" type="ORF">OSB04_028490</name>
</gene>